<feature type="transmembrane region" description="Helical" evidence="6">
    <location>
        <begin position="268"/>
        <end position="287"/>
    </location>
</feature>
<sequence length="396" mass="39688">MPRWIIALSLGALVFYTDDYVIAGVLPEIATDLAVSEGTAGQLVTVFSVTVALAAPVAAIAATRVRRRTLLTAAAAVFTLANALAATATGFEALLVLRVIAALAAAAATPALFGLAAQLAPPERIGRYVAAVAFGVTGAIALGVPAGTWIGGALNWRATFMTMAIAGALITTGFATQLPGRTGSAPALSLRSQLTILLRPAISLGLAANVTLMLGSMMLLTYLAPFTAALSTADISARGTLFAFSGVAGMVGIWAGGLATDEWGPVRTLAAGIGAFILAVVALAALWTVRPVPVLALLPVVALQGAAAFWISPAIQARLHQLAGPVSAQALAMNTSGTYLGAALGGVVGGLAIDTSGPGPLPVIAGAAGLVALGLLLLTARAPEPGRKRADHRSDR</sequence>
<keyword evidence="2" id="KW-1003">Cell membrane</keyword>
<evidence type="ECO:0000313" key="11">
    <source>
        <dbReference type="Proteomes" id="UP000236729"/>
    </source>
</evidence>
<protein>
    <submittedName>
        <fullName evidence="8">Predicted arabinose efflux permease, MFS family</fullName>
    </submittedName>
</protein>
<dbReference type="Proteomes" id="UP000236729">
    <property type="component" value="Unassembled WGS sequence"/>
</dbReference>
<evidence type="ECO:0000259" key="7">
    <source>
        <dbReference type="PROSITE" id="PS50850"/>
    </source>
</evidence>
<evidence type="ECO:0000256" key="5">
    <source>
        <dbReference type="ARBA" id="ARBA00023136"/>
    </source>
</evidence>
<dbReference type="PANTHER" id="PTHR43124">
    <property type="entry name" value="PURINE EFFLUX PUMP PBUE"/>
    <property type="match status" value="1"/>
</dbReference>
<keyword evidence="10" id="KW-1185">Reference proteome</keyword>
<comment type="subcellular location">
    <subcellularLocation>
        <location evidence="1">Cell membrane</location>
        <topology evidence="1">Multi-pass membrane protein</topology>
    </subcellularLocation>
</comment>
<dbReference type="EMBL" id="FOME01000006">
    <property type="protein sequence ID" value="SFD77545.1"/>
    <property type="molecule type" value="Genomic_DNA"/>
</dbReference>
<accession>A0A1H5WNE1</accession>
<feature type="transmembrane region" description="Helical" evidence="6">
    <location>
        <begin position="156"/>
        <end position="175"/>
    </location>
</feature>
<feature type="transmembrane region" description="Helical" evidence="6">
    <location>
        <begin position="95"/>
        <end position="116"/>
    </location>
</feature>
<dbReference type="Proteomes" id="UP000199690">
    <property type="component" value="Unassembled WGS sequence"/>
</dbReference>
<dbReference type="EMBL" id="FNVB01000002">
    <property type="protein sequence ID" value="SEG00756.1"/>
    <property type="molecule type" value="Genomic_DNA"/>
</dbReference>
<feature type="transmembrane region" description="Helical" evidence="6">
    <location>
        <begin position="359"/>
        <end position="380"/>
    </location>
</feature>
<dbReference type="InterPro" id="IPR050189">
    <property type="entry name" value="MFS_Efflux_Transporters"/>
</dbReference>
<dbReference type="InterPro" id="IPR011701">
    <property type="entry name" value="MFS"/>
</dbReference>
<dbReference type="Pfam" id="PF07690">
    <property type="entry name" value="MFS_1"/>
    <property type="match status" value="1"/>
</dbReference>
<keyword evidence="3 6" id="KW-0812">Transmembrane</keyword>
<dbReference type="PANTHER" id="PTHR43124:SF10">
    <property type="entry name" value="PURINE EFFLUX PUMP PBUE"/>
    <property type="match status" value="1"/>
</dbReference>
<dbReference type="InterPro" id="IPR036259">
    <property type="entry name" value="MFS_trans_sf"/>
</dbReference>
<accession>A0A1I1V3Y8</accession>
<reference evidence="8" key="1">
    <citation type="submission" date="2016-10" db="EMBL/GenBank/DDBJ databases">
        <authorList>
            <person name="de Groot N.N."/>
        </authorList>
    </citation>
    <scope>NUCLEOTIDE SEQUENCE [LARGE SCALE GENOMIC DNA]</scope>
    <source>
        <strain evidence="8">ATCC 20501</strain>
    </source>
</reference>
<dbReference type="Gene3D" id="1.20.1250.20">
    <property type="entry name" value="MFS general substrate transporter like domains"/>
    <property type="match status" value="2"/>
</dbReference>
<evidence type="ECO:0000313" key="9">
    <source>
        <dbReference type="EMBL" id="SFD77545.1"/>
    </source>
</evidence>
<evidence type="ECO:0000256" key="1">
    <source>
        <dbReference type="ARBA" id="ARBA00004651"/>
    </source>
</evidence>
<dbReference type="SUPFAM" id="SSF103473">
    <property type="entry name" value="MFS general substrate transporter"/>
    <property type="match status" value="1"/>
</dbReference>
<dbReference type="PROSITE" id="PS50850">
    <property type="entry name" value="MFS"/>
    <property type="match status" value="1"/>
</dbReference>
<feature type="domain" description="Major facilitator superfamily (MFS) profile" evidence="7">
    <location>
        <begin position="4"/>
        <end position="386"/>
    </location>
</feature>
<evidence type="ECO:0000313" key="10">
    <source>
        <dbReference type="Proteomes" id="UP000199690"/>
    </source>
</evidence>
<evidence type="ECO:0000256" key="6">
    <source>
        <dbReference type="SAM" id="Phobius"/>
    </source>
</evidence>
<organism evidence="8 11">
    <name type="scientific">Saccharopolyspora kobensis</name>
    <dbReference type="NCBI Taxonomy" id="146035"/>
    <lineage>
        <taxon>Bacteria</taxon>
        <taxon>Bacillati</taxon>
        <taxon>Actinomycetota</taxon>
        <taxon>Actinomycetes</taxon>
        <taxon>Pseudonocardiales</taxon>
        <taxon>Pseudonocardiaceae</taxon>
        <taxon>Saccharopolyspora</taxon>
    </lineage>
</organism>
<feature type="transmembrane region" description="Helical" evidence="6">
    <location>
        <begin position="196"/>
        <end position="223"/>
    </location>
</feature>
<evidence type="ECO:0000256" key="4">
    <source>
        <dbReference type="ARBA" id="ARBA00022989"/>
    </source>
</evidence>
<gene>
    <name evidence="8" type="ORF">SAMN02982929_01244</name>
    <name evidence="9" type="ORF">SAMN05216506_106219</name>
</gene>
<feature type="transmembrane region" description="Helical" evidence="6">
    <location>
        <begin position="235"/>
        <end position="256"/>
    </location>
</feature>
<dbReference type="InterPro" id="IPR020846">
    <property type="entry name" value="MFS_dom"/>
</dbReference>
<feature type="transmembrane region" description="Helical" evidence="6">
    <location>
        <begin position="128"/>
        <end position="150"/>
    </location>
</feature>
<name>A0A1H5WNE1_9PSEU</name>
<keyword evidence="4 6" id="KW-1133">Transmembrane helix</keyword>
<feature type="transmembrane region" description="Helical" evidence="6">
    <location>
        <begin position="293"/>
        <end position="311"/>
    </location>
</feature>
<dbReference type="GO" id="GO:0005886">
    <property type="term" value="C:plasma membrane"/>
    <property type="evidence" value="ECO:0007669"/>
    <property type="project" value="UniProtKB-SubCell"/>
</dbReference>
<feature type="transmembrane region" description="Helical" evidence="6">
    <location>
        <begin position="39"/>
        <end position="62"/>
    </location>
</feature>
<dbReference type="SMR" id="A0A1H5WNE1"/>
<keyword evidence="5 6" id="KW-0472">Membrane</keyword>
<reference evidence="10 11" key="2">
    <citation type="submission" date="2016-10" db="EMBL/GenBank/DDBJ databases">
        <authorList>
            <person name="Varghese N."/>
            <person name="Submissions S."/>
        </authorList>
    </citation>
    <scope>NUCLEOTIDE SEQUENCE [LARGE SCALE GENOMIC DNA]</scope>
    <source>
        <strain evidence="11">ATCC 20501</strain>
        <strain evidence="9 10">CGMCC 4.3529</strain>
    </source>
</reference>
<proteinExistence type="predicted"/>
<dbReference type="AlphaFoldDB" id="A0A1H5WNE1"/>
<feature type="transmembrane region" description="Helical" evidence="6">
    <location>
        <begin position="331"/>
        <end position="353"/>
    </location>
</feature>
<evidence type="ECO:0000256" key="2">
    <source>
        <dbReference type="ARBA" id="ARBA00022475"/>
    </source>
</evidence>
<evidence type="ECO:0000256" key="3">
    <source>
        <dbReference type="ARBA" id="ARBA00022692"/>
    </source>
</evidence>
<feature type="transmembrane region" description="Helical" evidence="6">
    <location>
        <begin position="69"/>
        <end position="89"/>
    </location>
</feature>
<dbReference type="RefSeq" id="WP_093353433.1">
    <property type="nucleotide sequence ID" value="NZ_FNVB01000002.1"/>
</dbReference>
<evidence type="ECO:0000313" key="8">
    <source>
        <dbReference type="EMBL" id="SEG00756.1"/>
    </source>
</evidence>
<dbReference type="GO" id="GO:0022857">
    <property type="term" value="F:transmembrane transporter activity"/>
    <property type="evidence" value="ECO:0007669"/>
    <property type="project" value="InterPro"/>
</dbReference>